<comment type="caution">
    <text evidence="2">The sequence shown here is derived from an EMBL/GenBank/DDBJ whole genome shotgun (WGS) entry which is preliminary data.</text>
</comment>
<evidence type="ECO:0000313" key="2">
    <source>
        <dbReference type="EMBL" id="PRY63178.1"/>
    </source>
</evidence>
<proteinExistence type="predicted"/>
<accession>A0A2T0UZB2</accession>
<dbReference type="OrthoDB" id="3700158at2"/>
<name>A0A2T0UZB2_9MICO</name>
<feature type="region of interest" description="Disordered" evidence="1">
    <location>
        <begin position="45"/>
        <end position="109"/>
    </location>
</feature>
<dbReference type="AlphaFoldDB" id="A0A2T0UZB2"/>
<evidence type="ECO:0000313" key="3">
    <source>
        <dbReference type="Proteomes" id="UP000237822"/>
    </source>
</evidence>
<feature type="compositionally biased region" description="Basic and acidic residues" evidence="1">
    <location>
        <begin position="45"/>
        <end position="85"/>
    </location>
</feature>
<organism evidence="2 3">
    <name type="scientific">Knoellia remsis</name>
    <dbReference type="NCBI Taxonomy" id="407159"/>
    <lineage>
        <taxon>Bacteria</taxon>
        <taxon>Bacillati</taxon>
        <taxon>Actinomycetota</taxon>
        <taxon>Actinomycetes</taxon>
        <taxon>Micrococcales</taxon>
        <taxon>Intrasporangiaceae</taxon>
        <taxon>Knoellia</taxon>
    </lineage>
</organism>
<dbReference type="EMBL" id="PVTI01000002">
    <property type="protein sequence ID" value="PRY63178.1"/>
    <property type="molecule type" value="Genomic_DNA"/>
</dbReference>
<gene>
    <name evidence="2" type="ORF">BCF74_1029</name>
</gene>
<sequence>MTDSRWAEESAVFEAEAALRQQESAIDGILSKVAEANDLMARARAELDAEADDSRADREQEEKEARTGALGRERQELQRRLDRNETTWAEVMSGRDEHPSAVAYRGQVGDGLRAIVEEETAKDPELREALDQMARYSEPGDPEVRVPDWPTPDPTSDGRRSPDPRPDDGSPQPPNSFGTW</sequence>
<keyword evidence="3" id="KW-1185">Reference proteome</keyword>
<dbReference type="Proteomes" id="UP000237822">
    <property type="component" value="Unassembled WGS sequence"/>
</dbReference>
<dbReference type="RefSeq" id="WP_106296166.1">
    <property type="nucleotide sequence ID" value="NZ_PVTI01000002.1"/>
</dbReference>
<feature type="compositionally biased region" description="Basic and acidic residues" evidence="1">
    <location>
        <begin position="156"/>
        <end position="168"/>
    </location>
</feature>
<protein>
    <submittedName>
        <fullName evidence="2">Uncharacterized protein</fullName>
    </submittedName>
</protein>
<feature type="region of interest" description="Disordered" evidence="1">
    <location>
        <begin position="131"/>
        <end position="180"/>
    </location>
</feature>
<reference evidence="2 3" key="1">
    <citation type="submission" date="2018-03" db="EMBL/GenBank/DDBJ databases">
        <title>Genomic Encyclopedia of Archaeal and Bacterial Type Strains, Phase II (KMG-II): from individual species to whole genera.</title>
        <authorList>
            <person name="Goeker M."/>
        </authorList>
    </citation>
    <scope>NUCLEOTIDE SEQUENCE [LARGE SCALE GENOMIC DNA]</scope>
    <source>
        <strain evidence="2 3">ATCC BAA-1496</strain>
    </source>
</reference>
<evidence type="ECO:0000256" key="1">
    <source>
        <dbReference type="SAM" id="MobiDB-lite"/>
    </source>
</evidence>